<comment type="caution">
    <text evidence="4">The sequence shown here is derived from an EMBL/GenBank/DDBJ whole genome shotgun (WGS) entry which is preliminary data.</text>
</comment>
<evidence type="ECO:0000313" key="4">
    <source>
        <dbReference type="EMBL" id="GMH80716.1"/>
    </source>
</evidence>
<evidence type="ECO:0000256" key="3">
    <source>
        <dbReference type="ARBA" id="ARBA00023136"/>
    </source>
</evidence>
<dbReference type="Gene3D" id="1.50.40.10">
    <property type="entry name" value="Mitochondrial carrier domain"/>
    <property type="match status" value="1"/>
</dbReference>
<gene>
    <name evidence="4" type="ORF">TrLO_g12414</name>
</gene>
<organism evidence="4 5">
    <name type="scientific">Triparma laevis f. longispina</name>
    <dbReference type="NCBI Taxonomy" id="1714387"/>
    <lineage>
        <taxon>Eukaryota</taxon>
        <taxon>Sar</taxon>
        <taxon>Stramenopiles</taxon>
        <taxon>Ochrophyta</taxon>
        <taxon>Bolidophyceae</taxon>
        <taxon>Parmales</taxon>
        <taxon>Triparmaceae</taxon>
        <taxon>Triparma</taxon>
    </lineage>
</organism>
<evidence type="ECO:0000256" key="1">
    <source>
        <dbReference type="ARBA" id="ARBA00004370"/>
    </source>
</evidence>
<dbReference type="SUPFAM" id="SSF103506">
    <property type="entry name" value="Mitochondrial carrier"/>
    <property type="match status" value="1"/>
</dbReference>
<dbReference type="InterPro" id="IPR023395">
    <property type="entry name" value="MCP_dom_sf"/>
</dbReference>
<dbReference type="Proteomes" id="UP001165122">
    <property type="component" value="Unassembled WGS sequence"/>
</dbReference>
<sequence length="247" mass="26886">MNTDRDPPPTTHQAPKHLRVQPYLFAYGAAISLVSPAASCYQLSKLYTKPIPPTALLRASLVIFPHQTLLKAAQMNLSTPVKTYWNPWAAFAAVGVLQGVVYGQANVHFTRTFKLVDPIPTLTVAAVFRGSIFAGFRDMISQGAPFVLSASVRSTVFEPTLGQDSEVAKWASVISTSVVATVASQGMHNAQITMQADQTLSYKETVKSLWKKNGVSLFWKGAEARIGLLLVVNLLNEALLKPAWESD</sequence>
<protein>
    <submittedName>
        <fullName evidence="4">Uncharacterized protein</fullName>
    </submittedName>
</protein>
<proteinExistence type="predicted"/>
<keyword evidence="2" id="KW-0812">Transmembrane</keyword>
<name>A0A9W7B254_9STRA</name>
<evidence type="ECO:0000256" key="2">
    <source>
        <dbReference type="ARBA" id="ARBA00022692"/>
    </source>
</evidence>
<dbReference type="GO" id="GO:0016020">
    <property type="term" value="C:membrane"/>
    <property type="evidence" value="ECO:0007669"/>
    <property type="project" value="UniProtKB-SubCell"/>
</dbReference>
<keyword evidence="3" id="KW-0472">Membrane</keyword>
<dbReference type="AlphaFoldDB" id="A0A9W7B254"/>
<reference evidence="5" key="1">
    <citation type="journal article" date="2023" name="Commun. Biol.">
        <title>Genome analysis of Parmales, the sister group of diatoms, reveals the evolutionary specialization of diatoms from phago-mixotrophs to photoautotrophs.</title>
        <authorList>
            <person name="Ban H."/>
            <person name="Sato S."/>
            <person name="Yoshikawa S."/>
            <person name="Yamada K."/>
            <person name="Nakamura Y."/>
            <person name="Ichinomiya M."/>
            <person name="Sato N."/>
            <person name="Blanc-Mathieu R."/>
            <person name="Endo H."/>
            <person name="Kuwata A."/>
            <person name="Ogata H."/>
        </authorList>
    </citation>
    <scope>NUCLEOTIDE SEQUENCE [LARGE SCALE GENOMIC DNA]</scope>
    <source>
        <strain evidence="5">NIES 3700</strain>
    </source>
</reference>
<accession>A0A9W7B254</accession>
<evidence type="ECO:0000313" key="5">
    <source>
        <dbReference type="Proteomes" id="UP001165122"/>
    </source>
</evidence>
<comment type="subcellular location">
    <subcellularLocation>
        <location evidence="1">Membrane</location>
    </subcellularLocation>
</comment>
<keyword evidence="5" id="KW-1185">Reference proteome</keyword>
<dbReference type="EMBL" id="BRXW01001018">
    <property type="protein sequence ID" value="GMH80716.1"/>
    <property type="molecule type" value="Genomic_DNA"/>
</dbReference>